<dbReference type="EMBL" id="JAHESF010000002">
    <property type="protein sequence ID" value="MBT1695678.1"/>
    <property type="molecule type" value="Genomic_DNA"/>
</dbReference>
<evidence type="ECO:0000256" key="4">
    <source>
        <dbReference type="ARBA" id="ARBA00022679"/>
    </source>
</evidence>
<evidence type="ECO:0000256" key="6">
    <source>
        <dbReference type="ARBA" id="ARBA00035024"/>
    </source>
</evidence>
<evidence type="ECO:0000256" key="1">
    <source>
        <dbReference type="ARBA" id="ARBA00010897"/>
    </source>
</evidence>
<gene>
    <name evidence="9" type="ORF">KK083_02240</name>
</gene>
<keyword evidence="4" id="KW-0808">Transferase</keyword>
<keyword evidence="2" id="KW-0662">Pyridine nucleotide biosynthesis</keyword>
<dbReference type="PANTHER" id="PTHR43816:SF1">
    <property type="entry name" value="NICOTINAMIDE PHOSPHORIBOSYLTRANSFERASE"/>
    <property type="match status" value="1"/>
</dbReference>
<dbReference type="InterPro" id="IPR041525">
    <property type="entry name" value="N/Namide_PRibTrfase"/>
</dbReference>
<keyword evidence="3" id="KW-0328">Glycosyltransferase</keyword>
<evidence type="ECO:0000256" key="5">
    <source>
        <dbReference type="ARBA" id="ARBA00035007"/>
    </source>
</evidence>
<reference evidence="9 10" key="1">
    <citation type="submission" date="2021-05" db="EMBL/GenBank/DDBJ databases">
        <title>A Polyphasic approach of four new species of the genus Ohtaekwangia: Ohtaekwangia histidinii sp. nov., Ohtaekwangia cretensis sp. nov., Ohtaekwangia indiensis sp. nov., Ohtaekwangia reichenbachii sp. nov. from diverse environment.</title>
        <authorList>
            <person name="Octaviana S."/>
        </authorList>
    </citation>
    <scope>NUCLEOTIDE SEQUENCE [LARGE SCALE GENOMIC DNA]</scope>
    <source>
        <strain evidence="9 10">PWU4</strain>
    </source>
</reference>
<dbReference type="RefSeq" id="WP_254160270.1">
    <property type="nucleotide sequence ID" value="NZ_JAHESF010000002.1"/>
</dbReference>
<dbReference type="Proteomes" id="UP001319200">
    <property type="component" value="Unassembled WGS sequence"/>
</dbReference>
<evidence type="ECO:0000313" key="10">
    <source>
        <dbReference type="Proteomes" id="UP001319200"/>
    </source>
</evidence>
<protein>
    <recommendedName>
        <fullName evidence="7">Nicotinamide phosphoribosyltransferase</fullName>
        <ecNumber evidence="6">2.4.2.12</ecNumber>
    </recommendedName>
</protein>
<dbReference type="GO" id="GO:0009435">
    <property type="term" value="P:NAD+ biosynthetic process"/>
    <property type="evidence" value="ECO:0007669"/>
    <property type="project" value="InterPro"/>
</dbReference>
<organism evidence="9 10">
    <name type="scientific">Chryseosolibacter histidini</name>
    <dbReference type="NCBI Taxonomy" id="2782349"/>
    <lineage>
        <taxon>Bacteria</taxon>
        <taxon>Pseudomonadati</taxon>
        <taxon>Bacteroidota</taxon>
        <taxon>Cytophagia</taxon>
        <taxon>Cytophagales</taxon>
        <taxon>Chryseotaleaceae</taxon>
        <taxon>Chryseosolibacter</taxon>
    </lineage>
</organism>
<feature type="domain" description="Nicotinate/nicotinamide phosphoribosyltransferase" evidence="8">
    <location>
        <begin position="22"/>
        <end position="164"/>
    </location>
</feature>
<dbReference type="PANTHER" id="PTHR43816">
    <property type="entry name" value="NICOTINAMIDE PHOSPHORIBOSYLTRANSFERASE"/>
    <property type="match status" value="1"/>
</dbReference>
<sequence length="233" mass="26370">MNNRFFQHVLNAYPQGILACVSDSYNIFNAVENYWGTALKEQILQRNGTLVIRPDSGDPVKTLRKVFEILFAKFGFTINSKGYKVLPPQIRVIQGDGIDIDTIPNIYQALKLSKISAENLVLGMGGALLQKVNRDTQKFALKCSYAELNGDWVNVKKQPIEMNDKGELVKSFKTSKAGKLKLVKTHGQYQTIDIYSNNHVDELQTVFEDGVVTKTYTFEEIRERAKINTLQFA</sequence>
<evidence type="ECO:0000313" key="9">
    <source>
        <dbReference type="EMBL" id="MBT1695678.1"/>
    </source>
</evidence>
<dbReference type="InterPro" id="IPR016471">
    <property type="entry name" value="Nicotinamide_PRibTrfase"/>
</dbReference>
<dbReference type="PROSITE" id="PS51257">
    <property type="entry name" value="PROKAR_LIPOPROTEIN"/>
    <property type="match status" value="1"/>
</dbReference>
<name>A0AAP2GLC3_9BACT</name>
<evidence type="ECO:0000256" key="2">
    <source>
        <dbReference type="ARBA" id="ARBA00022642"/>
    </source>
</evidence>
<dbReference type="Pfam" id="PF04095">
    <property type="entry name" value="NAPRTase"/>
    <property type="match status" value="1"/>
</dbReference>
<dbReference type="EC" id="2.4.2.12" evidence="6"/>
<dbReference type="InterPro" id="IPR013785">
    <property type="entry name" value="Aldolase_TIM"/>
</dbReference>
<evidence type="ECO:0000256" key="7">
    <source>
        <dbReference type="ARBA" id="ARBA00035036"/>
    </source>
</evidence>
<dbReference type="AlphaFoldDB" id="A0AAP2GLC3"/>
<proteinExistence type="inferred from homology"/>
<dbReference type="GO" id="GO:0047280">
    <property type="term" value="F:nicotinamide phosphoribosyltransferase activity"/>
    <property type="evidence" value="ECO:0007669"/>
    <property type="project" value="UniProtKB-EC"/>
</dbReference>
<comment type="caution">
    <text evidence="9">The sequence shown here is derived from an EMBL/GenBank/DDBJ whole genome shotgun (WGS) entry which is preliminary data.</text>
</comment>
<dbReference type="SUPFAM" id="SSF51690">
    <property type="entry name" value="Nicotinate/Quinolinate PRTase C-terminal domain-like"/>
    <property type="match status" value="1"/>
</dbReference>
<accession>A0AAP2GLC3</accession>
<dbReference type="Gene3D" id="3.20.20.70">
    <property type="entry name" value="Aldolase class I"/>
    <property type="match status" value="1"/>
</dbReference>
<dbReference type="InterPro" id="IPR036068">
    <property type="entry name" value="Nicotinate_pribotase-like_C"/>
</dbReference>
<evidence type="ECO:0000259" key="8">
    <source>
        <dbReference type="Pfam" id="PF04095"/>
    </source>
</evidence>
<comment type="similarity">
    <text evidence="1">Belongs to the NAPRTase family.</text>
</comment>
<evidence type="ECO:0000256" key="3">
    <source>
        <dbReference type="ARBA" id="ARBA00022676"/>
    </source>
</evidence>
<keyword evidence="10" id="KW-1185">Reference proteome</keyword>
<comment type="pathway">
    <text evidence="5">Cofactor biosynthesis; NAD(+) biosynthesis; nicotinamide D-ribonucleotide from 5-phospho-alpha-D-ribose 1-diphosphate and nicotinamide: step 1/1.</text>
</comment>